<keyword evidence="3" id="KW-1185">Reference proteome</keyword>
<dbReference type="AlphaFoldDB" id="A0A845HYN9"/>
<accession>A0A845HYN9</accession>
<dbReference type="Proteomes" id="UP000444316">
    <property type="component" value="Unassembled WGS sequence"/>
</dbReference>
<evidence type="ECO:0000313" key="3">
    <source>
        <dbReference type="Proteomes" id="UP000444316"/>
    </source>
</evidence>
<name>A0A845HYN9_9BURK</name>
<dbReference type="RefSeq" id="WP_161033778.1">
    <property type="nucleotide sequence ID" value="NZ_WWCL01000001.1"/>
</dbReference>
<dbReference type="PROSITE" id="PS51257">
    <property type="entry name" value="PROKAR_LIPOPROTEIN"/>
    <property type="match status" value="1"/>
</dbReference>
<feature type="chain" id="PRO_5032660529" description="Tetratricopeptide repeat protein" evidence="1">
    <location>
        <begin position="27"/>
        <end position="123"/>
    </location>
</feature>
<evidence type="ECO:0000313" key="2">
    <source>
        <dbReference type="EMBL" id="MYN44016.1"/>
    </source>
</evidence>
<keyword evidence="1" id="KW-0732">Signal</keyword>
<gene>
    <name evidence="2" type="ORF">GTP23_02905</name>
</gene>
<comment type="caution">
    <text evidence="2">The sequence shown here is derived from an EMBL/GenBank/DDBJ whole genome shotgun (WGS) entry which is preliminary data.</text>
</comment>
<organism evidence="2 3">
    <name type="scientific">Duganella fentianensis</name>
    <dbReference type="NCBI Taxonomy" id="2692177"/>
    <lineage>
        <taxon>Bacteria</taxon>
        <taxon>Pseudomonadati</taxon>
        <taxon>Pseudomonadota</taxon>
        <taxon>Betaproteobacteria</taxon>
        <taxon>Burkholderiales</taxon>
        <taxon>Oxalobacteraceae</taxon>
        <taxon>Telluria group</taxon>
        <taxon>Duganella</taxon>
    </lineage>
</organism>
<evidence type="ECO:0008006" key="4">
    <source>
        <dbReference type="Google" id="ProtNLM"/>
    </source>
</evidence>
<reference evidence="2" key="1">
    <citation type="submission" date="2019-12" db="EMBL/GenBank/DDBJ databases">
        <title>Novel species isolated from a subtropical stream in China.</title>
        <authorList>
            <person name="Lu H."/>
        </authorList>
    </citation>
    <scope>NUCLEOTIDE SEQUENCE [LARGE SCALE GENOMIC DNA]</scope>
    <source>
        <strain evidence="2">FT93W</strain>
    </source>
</reference>
<protein>
    <recommendedName>
        <fullName evidence="4">Tetratricopeptide repeat protein</fullName>
    </recommendedName>
</protein>
<sequence>MSRQIPNKAGLAAVVLAAAMVLSACGQRQALALPANAQQMASHIELALERDQFRAAVEMGEAFLQRHADPEGRIHRALVGAYLALGHAAPAARHMELAVAAGATAAPKAAPAILPQARVHDAE</sequence>
<evidence type="ECO:0000256" key="1">
    <source>
        <dbReference type="SAM" id="SignalP"/>
    </source>
</evidence>
<proteinExistence type="predicted"/>
<dbReference type="EMBL" id="WWCL01000001">
    <property type="protein sequence ID" value="MYN44016.1"/>
    <property type="molecule type" value="Genomic_DNA"/>
</dbReference>
<feature type="signal peptide" evidence="1">
    <location>
        <begin position="1"/>
        <end position="26"/>
    </location>
</feature>